<dbReference type="Proteomes" id="UP001196413">
    <property type="component" value="Unassembled WGS sequence"/>
</dbReference>
<sequence>MKQKLLLLKGDVCNLHSMLEDERKRYRERVPLLEARIRQLEMMLVDHKELETALRTAKNRLRACEFYKVITAGKDENVIDRFVREDARVDVGQFVIMLRRQLDNARKVQKKLSSDLRIERELVLSLREKKKKLKTIVKTLNRKLRDDRITAQIDRSSPVNPKLSSSAFEQSPLKRDSLGINESVDIDTNVLSSALRSRPNGKPIRKRANATRVPKPQVPKSLRERVLKCSDNSRSIGLGGAQGPADMTLANLELRHCTSSKALIKNSVSKRMDNANVVQNQRLSQFFPEMSKDVEVVDLE</sequence>
<evidence type="ECO:0000256" key="2">
    <source>
        <dbReference type="SAM" id="MobiDB-lite"/>
    </source>
</evidence>
<evidence type="ECO:0000313" key="4">
    <source>
        <dbReference type="Proteomes" id="UP001196413"/>
    </source>
</evidence>
<keyword evidence="1" id="KW-0175">Coiled coil</keyword>
<feature type="region of interest" description="Disordered" evidence="2">
    <location>
        <begin position="195"/>
        <end position="218"/>
    </location>
</feature>
<evidence type="ECO:0000256" key="1">
    <source>
        <dbReference type="SAM" id="Coils"/>
    </source>
</evidence>
<gene>
    <name evidence="3" type="ORF">KIN20_001915</name>
</gene>
<name>A0AAD5MG17_PARTN</name>
<protein>
    <submittedName>
        <fullName evidence="3">Uncharacterized protein</fullName>
    </submittedName>
</protein>
<proteinExistence type="predicted"/>
<keyword evidence="4" id="KW-1185">Reference proteome</keyword>
<reference evidence="3" key="1">
    <citation type="submission" date="2021-06" db="EMBL/GenBank/DDBJ databases">
        <title>Parelaphostrongylus tenuis whole genome reference sequence.</title>
        <authorList>
            <person name="Garwood T.J."/>
            <person name="Larsen P.A."/>
            <person name="Fountain-Jones N.M."/>
            <person name="Garbe J.R."/>
            <person name="Macchietto M.G."/>
            <person name="Kania S.A."/>
            <person name="Gerhold R.W."/>
            <person name="Richards J.E."/>
            <person name="Wolf T.M."/>
        </authorList>
    </citation>
    <scope>NUCLEOTIDE SEQUENCE</scope>
    <source>
        <strain evidence="3">MNPRO001-30</strain>
        <tissue evidence="3">Meninges</tissue>
    </source>
</reference>
<comment type="caution">
    <text evidence="3">The sequence shown here is derived from an EMBL/GenBank/DDBJ whole genome shotgun (WGS) entry which is preliminary data.</text>
</comment>
<accession>A0AAD5MG17</accession>
<dbReference type="EMBL" id="JAHQIW010000250">
    <property type="protein sequence ID" value="KAJ1346981.1"/>
    <property type="molecule type" value="Genomic_DNA"/>
</dbReference>
<feature type="coiled-coil region" evidence="1">
    <location>
        <begin position="16"/>
        <end position="60"/>
    </location>
</feature>
<evidence type="ECO:0000313" key="3">
    <source>
        <dbReference type="EMBL" id="KAJ1346981.1"/>
    </source>
</evidence>
<organism evidence="3 4">
    <name type="scientific">Parelaphostrongylus tenuis</name>
    <name type="common">Meningeal worm</name>
    <dbReference type="NCBI Taxonomy" id="148309"/>
    <lineage>
        <taxon>Eukaryota</taxon>
        <taxon>Metazoa</taxon>
        <taxon>Ecdysozoa</taxon>
        <taxon>Nematoda</taxon>
        <taxon>Chromadorea</taxon>
        <taxon>Rhabditida</taxon>
        <taxon>Rhabditina</taxon>
        <taxon>Rhabditomorpha</taxon>
        <taxon>Strongyloidea</taxon>
        <taxon>Metastrongylidae</taxon>
        <taxon>Parelaphostrongylus</taxon>
    </lineage>
</organism>
<dbReference type="AlphaFoldDB" id="A0AAD5MG17"/>